<reference evidence="2 3" key="2">
    <citation type="submission" date="2024-07" db="EMBL/GenBank/DDBJ databases">
        <authorList>
            <person name="Akdeniz Z."/>
        </authorList>
    </citation>
    <scope>NUCLEOTIDE SEQUENCE [LARGE SCALE GENOMIC DNA]</scope>
</reference>
<protein>
    <submittedName>
        <fullName evidence="2">Hypothetical_protein</fullName>
    </submittedName>
</protein>
<keyword evidence="3" id="KW-1185">Reference proteome</keyword>
<evidence type="ECO:0000313" key="1">
    <source>
        <dbReference type="EMBL" id="CAI9940400.1"/>
    </source>
</evidence>
<organism evidence="1">
    <name type="scientific">Hexamita inflata</name>
    <dbReference type="NCBI Taxonomy" id="28002"/>
    <lineage>
        <taxon>Eukaryota</taxon>
        <taxon>Metamonada</taxon>
        <taxon>Diplomonadida</taxon>
        <taxon>Hexamitidae</taxon>
        <taxon>Hexamitinae</taxon>
        <taxon>Hexamita</taxon>
    </lineage>
</organism>
<name>A0AA86PRX4_9EUKA</name>
<gene>
    <name evidence="2" type="ORF">HINF_LOCUS26015</name>
    <name evidence="1" type="ORF">HINF_LOCUS28045</name>
</gene>
<accession>A0AA86PRX4</accession>
<dbReference type="AlphaFoldDB" id="A0AA86PRX4"/>
<proteinExistence type="predicted"/>
<reference evidence="1" key="1">
    <citation type="submission" date="2023-06" db="EMBL/GenBank/DDBJ databases">
        <authorList>
            <person name="Kurt Z."/>
        </authorList>
    </citation>
    <scope>NUCLEOTIDE SEQUENCE</scope>
</reference>
<dbReference type="EMBL" id="CAXDID020000078">
    <property type="protein sequence ID" value="CAL6017486.1"/>
    <property type="molecule type" value="Genomic_DNA"/>
</dbReference>
<dbReference type="EMBL" id="CATOUU010000675">
    <property type="protein sequence ID" value="CAI9940400.1"/>
    <property type="molecule type" value="Genomic_DNA"/>
</dbReference>
<evidence type="ECO:0000313" key="3">
    <source>
        <dbReference type="Proteomes" id="UP001642409"/>
    </source>
</evidence>
<comment type="caution">
    <text evidence="1">The sequence shown here is derived from an EMBL/GenBank/DDBJ whole genome shotgun (WGS) entry which is preliminary data.</text>
</comment>
<sequence>MIFLQDCQIINIILSNRIADEEQYVDLWFLLKTNIKSLIQENVTTQIYLEVCYCRVLIQLNSAKLLCRKLINYQINVSELDLEEIKALKYLLYCYNLNRVFSDFQVSKVRRSVVSVADKFIISSLGECYNPDLSCSLLQPSSKYTKFRSPRHHLERNQQKLLKLAEYVSGSLINPKVSDQKLRTKF</sequence>
<evidence type="ECO:0000313" key="2">
    <source>
        <dbReference type="EMBL" id="CAL6017486.1"/>
    </source>
</evidence>
<dbReference type="Proteomes" id="UP001642409">
    <property type="component" value="Unassembled WGS sequence"/>
</dbReference>